<evidence type="ECO:0000313" key="3">
    <source>
        <dbReference type="Proteomes" id="UP000177801"/>
    </source>
</evidence>
<sequence length="199" mass="22787">MRYLVSLMVVLAVFYPLSVWYGRVGSSLTPEGISPVNLFPAFGLAAFSIMWLHVVGGALREWLSRYINFERFVSFSSTAVLLFIILHPLLLLIGIGVRNAKLVFEYNDPKYIWLGITAWFILVGYDISKRFKNKQFFFKHWDAVKLISTIGFFLVFFHSLGVGTDVQTGPLRYVWIFYGISAVIAATYTYGIKKFLRRG</sequence>
<dbReference type="Proteomes" id="UP000177801">
    <property type="component" value="Unassembled WGS sequence"/>
</dbReference>
<feature type="transmembrane region" description="Helical" evidence="1">
    <location>
        <begin position="42"/>
        <end position="60"/>
    </location>
</feature>
<feature type="transmembrane region" description="Helical" evidence="1">
    <location>
        <begin position="173"/>
        <end position="192"/>
    </location>
</feature>
<keyword evidence="1" id="KW-1133">Transmembrane helix</keyword>
<dbReference type="EMBL" id="MHJD01000016">
    <property type="protein sequence ID" value="OGY62408.1"/>
    <property type="molecule type" value="Genomic_DNA"/>
</dbReference>
<gene>
    <name evidence="2" type="ORF">A3G58_00215</name>
</gene>
<reference evidence="2 3" key="1">
    <citation type="journal article" date="2016" name="Nat. Commun.">
        <title>Thousands of microbial genomes shed light on interconnected biogeochemical processes in an aquifer system.</title>
        <authorList>
            <person name="Anantharaman K."/>
            <person name="Brown C.T."/>
            <person name="Hug L.A."/>
            <person name="Sharon I."/>
            <person name="Castelle C.J."/>
            <person name="Probst A.J."/>
            <person name="Thomas B.C."/>
            <person name="Singh A."/>
            <person name="Wilkins M.J."/>
            <person name="Karaoz U."/>
            <person name="Brodie E.L."/>
            <person name="Williams K.H."/>
            <person name="Hubbard S.S."/>
            <person name="Banfield J.F."/>
        </authorList>
    </citation>
    <scope>NUCLEOTIDE SEQUENCE [LARGE SCALE GENOMIC DNA]</scope>
</reference>
<protein>
    <recommendedName>
        <fullName evidence="4">Ferric oxidoreductase domain-containing protein</fullName>
    </recommendedName>
</protein>
<feature type="transmembrane region" description="Helical" evidence="1">
    <location>
        <begin position="72"/>
        <end position="96"/>
    </location>
</feature>
<comment type="caution">
    <text evidence="2">The sequence shown here is derived from an EMBL/GenBank/DDBJ whole genome shotgun (WGS) entry which is preliminary data.</text>
</comment>
<feature type="transmembrane region" description="Helical" evidence="1">
    <location>
        <begin position="111"/>
        <end position="128"/>
    </location>
</feature>
<keyword evidence="1" id="KW-0472">Membrane</keyword>
<feature type="transmembrane region" description="Helical" evidence="1">
    <location>
        <begin position="140"/>
        <end position="161"/>
    </location>
</feature>
<evidence type="ECO:0000313" key="2">
    <source>
        <dbReference type="EMBL" id="OGY62408.1"/>
    </source>
</evidence>
<proteinExistence type="predicted"/>
<organism evidence="2 3">
    <name type="scientific">Candidatus Colwellbacteria bacterium RIFCSPLOWO2_12_FULL_46_17</name>
    <dbReference type="NCBI Taxonomy" id="1797695"/>
    <lineage>
        <taxon>Bacteria</taxon>
        <taxon>Candidatus Colwelliibacteriota</taxon>
    </lineage>
</organism>
<evidence type="ECO:0008006" key="4">
    <source>
        <dbReference type="Google" id="ProtNLM"/>
    </source>
</evidence>
<dbReference type="AlphaFoldDB" id="A0A1G1ZCS1"/>
<accession>A0A1G1ZCS1</accession>
<keyword evidence="1" id="KW-0812">Transmembrane</keyword>
<evidence type="ECO:0000256" key="1">
    <source>
        <dbReference type="SAM" id="Phobius"/>
    </source>
</evidence>
<name>A0A1G1ZCS1_9BACT</name>